<keyword evidence="2" id="KW-1185">Reference proteome</keyword>
<reference evidence="1 2" key="1">
    <citation type="journal article" date="2019" name="Microorganisms">
        <title>Genome Insights into the Novel Species Microvirga brassicacearum, a Rapeseed Endophyte with Biotechnological Potential.</title>
        <authorList>
            <person name="Jimenez-Gomez A."/>
            <person name="Saati-Santamaria Z."/>
            <person name="Igual J.M."/>
            <person name="Rivas R."/>
            <person name="Mateos P.F."/>
            <person name="Garcia-Fraile P."/>
        </authorList>
    </citation>
    <scope>NUCLEOTIDE SEQUENCE [LARGE SCALE GENOMIC DNA]</scope>
    <source>
        <strain evidence="1 2">CDVBN77</strain>
    </source>
</reference>
<evidence type="ECO:0000313" key="1">
    <source>
        <dbReference type="EMBL" id="KAB0266166.1"/>
    </source>
</evidence>
<dbReference type="OrthoDB" id="8018850at2"/>
<sequence length="115" mass="11972">MTELPKVLVIDSGRRASDSALSTELAEMGFASVTTPFEAIDDVLAMMPSPVAIVLQMSRPGDAGERSRFLALAARLRSIMGANGIPVILTGGVSGAATMLQNHLGARAVLHEPSL</sequence>
<dbReference type="Proteomes" id="UP000325684">
    <property type="component" value="Unassembled WGS sequence"/>
</dbReference>
<organism evidence="1 2">
    <name type="scientific">Microvirga brassicacearum</name>
    <dbReference type="NCBI Taxonomy" id="2580413"/>
    <lineage>
        <taxon>Bacteria</taxon>
        <taxon>Pseudomonadati</taxon>
        <taxon>Pseudomonadota</taxon>
        <taxon>Alphaproteobacteria</taxon>
        <taxon>Hyphomicrobiales</taxon>
        <taxon>Methylobacteriaceae</taxon>
        <taxon>Microvirga</taxon>
    </lineage>
</organism>
<protein>
    <recommendedName>
        <fullName evidence="3">Response regulator</fullName>
    </recommendedName>
</protein>
<gene>
    <name evidence="1" type="ORF">FEZ63_15520</name>
</gene>
<name>A0A5N3P8V6_9HYPH</name>
<dbReference type="EMBL" id="VCMV01000024">
    <property type="protein sequence ID" value="KAB0266166.1"/>
    <property type="molecule type" value="Genomic_DNA"/>
</dbReference>
<evidence type="ECO:0008006" key="3">
    <source>
        <dbReference type="Google" id="ProtNLM"/>
    </source>
</evidence>
<accession>A0A5N3P8V6</accession>
<evidence type="ECO:0000313" key="2">
    <source>
        <dbReference type="Proteomes" id="UP000325684"/>
    </source>
</evidence>
<dbReference type="RefSeq" id="WP_150946069.1">
    <property type="nucleotide sequence ID" value="NZ_VCMV01000024.1"/>
</dbReference>
<proteinExistence type="predicted"/>
<dbReference type="AlphaFoldDB" id="A0A5N3P8V6"/>
<comment type="caution">
    <text evidence="1">The sequence shown here is derived from an EMBL/GenBank/DDBJ whole genome shotgun (WGS) entry which is preliminary data.</text>
</comment>